<feature type="compositionally biased region" description="Polar residues" evidence="1">
    <location>
        <begin position="52"/>
        <end position="69"/>
    </location>
</feature>
<sequence length="75" mass="8900">MWALRATGCGRRSILQQPMNLSQRTDGVELLWRKRYRYTSLHQPRFPGQNPRRLSQQPLTQSLDTQTKVSKMMRL</sequence>
<reference evidence="2" key="1">
    <citation type="journal article" date="2019" name="bioRxiv">
        <title>The Genome of the Zebra Mussel, Dreissena polymorpha: A Resource for Invasive Species Research.</title>
        <authorList>
            <person name="McCartney M.A."/>
            <person name="Auch B."/>
            <person name="Kono T."/>
            <person name="Mallez S."/>
            <person name="Zhang Y."/>
            <person name="Obille A."/>
            <person name="Becker A."/>
            <person name="Abrahante J.E."/>
            <person name="Garbe J."/>
            <person name="Badalamenti J.P."/>
            <person name="Herman A."/>
            <person name="Mangelson H."/>
            <person name="Liachko I."/>
            <person name="Sullivan S."/>
            <person name="Sone E.D."/>
            <person name="Koren S."/>
            <person name="Silverstein K.A.T."/>
            <person name="Beckman K.B."/>
            <person name="Gohl D.M."/>
        </authorList>
    </citation>
    <scope>NUCLEOTIDE SEQUENCE</scope>
    <source>
        <strain evidence="2">Duluth1</strain>
        <tissue evidence="2">Whole animal</tissue>
    </source>
</reference>
<reference evidence="2" key="2">
    <citation type="submission" date="2020-11" db="EMBL/GenBank/DDBJ databases">
        <authorList>
            <person name="McCartney M.A."/>
            <person name="Auch B."/>
            <person name="Kono T."/>
            <person name="Mallez S."/>
            <person name="Becker A."/>
            <person name="Gohl D.M."/>
            <person name="Silverstein K.A.T."/>
            <person name="Koren S."/>
            <person name="Bechman K.B."/>
            <person name="Herman A."/>
            <person name="Abrahante J.E."/>
            <person name="Garbe J."/>
        </authorList>
    </citation>
    <scope>NUCLEOTIDE SEQUENCE</scope>
    <source>
        <strain evidence="2">Duluth1</strain>
        <tissue evidence="2">Whole animal</tissue>
    </source>
</reference>
<proteinExistence type="predicted"/>
<gene>
    <name evidence="2" type="ORF">DPMN_133686</name>
</gene>
<dbReference type="Proteomes" id="UP000828390">
    <property type="component" value="Unassembled WGS sequence"/>
</dbReference>
<evidence type="ECO:0000256" key="1">
    <source>
        <dbReference type="SAM" id="MobiDB-lite"/>
    </source>
</evidence>
<comment type="caution">
    <text evidence="2">The sequence shown here is derived from an EMBL/GenBank/DDBJ whole genome shotgun (WGS) entry which is preliminary data.</text>
</comment>
<dbReference type="AlphaFoldDB" id="A0A9D4JE77"/>
<evidence type="ECO:0000313" key="2">
    <source>
        <dbReference type="EMBL" id="KAH3805383.1"/>
    </source>
</evidence>
<feature type="region of interest" description="Disordered" evidence="1">
    <location>
        <begin position="42"/>
        <end position="75"/>
    </location>
</feature>
<keyword evidence="3" id="KW-1185">Reference proteome</keyword>
<evidence type="ECO:0000313" key="3">
    <source>
        <dbReference type="Proteomes" id="UP000828390"/>
    </source>
</evidence>
<dbReference type="EMBL" id="JAIWYP010000006">
    <property type="protein sequence ID" value="KAH3805383.1"/>
    <property type="molecule type" value="Genomic_DNA"/>
</dbReference>
<accession>A0A9D4JE77</accession>
<organism evidence="2 3">
    <name type="scientific">Dreissena polymorpha</name>
    <name type="common">Zebra mussel</name>
    <name type="synonym">Mytilus polymorpha</name>
    <dbReference type="NCBI Taxonomy" id="45954"/>
    <lineage>
        <taxon>Eukaryota</taxon>
        <taxon>Metazoa</taxon>
        <taxon>Spiralia</taxon>
        <taxon>Lophotrochozoa</taxon>
        <taxon>Mollusca</taxon>
        <taxon>Bivalvia</taxon>
        <taxon>Autobranchia</taxon>
        <taxon>Heteroconchia</taxon>
        <taxon>Euheterodonta</taxon>
        <taxon>Imparidentia</taxon>
        <taxon>Neoheterodontei</taxon>
        <taxon>Myida</taxon>
        <taxon>Dreissenoidea</taxon>
        <taxon>Dreissenidae</taxon>
        <taxon>Dreissena</taxon>
    </lineage>
</organism>
<name>A0A9D4JE77_DREPO</name>
<protein>
    <submittedName>
        <fullName evidence="2">Uncharacterized protein</fullName>
    </submittedName>
</protein>